<dbReference type="GO" id="GO:0046872">
    <property type="term" value="F:metal ion binding"/>
    <property type="evidence" value="ECO:0007669"/>
    <property type="project" value="InterPro"/>
</dbReference>
<protein>
    <submittedName>
        <fullName evidence="2">Uncharacterized protein (TIGR03083 family)</fullName>
    </submittedName>
</protein>
<feature type="domain" description="Mycothiol-dependent maleylpyruvate isomerase metal-binding" evidence="1">
    <location>
        <begin position="9"/>
        <end position="112"/>
    </location>
</feature>
<proteinExistence type="predicted"/>
<dbReference type="Pfam" id="PF11716">
    <property type="entry name" value="MDMPI_N"/>
    <property type="match status" value="1"/>
</dbReference>
<dbReference type="SUPFAM" id="SSF109854">
    <property type="entry name" value="DinB/YfiT-like putative metalloenzymes"/>
    <property type="match status" value="1"/>
</dbReference>
<reference evidence="2 3" key="1">
    <citation type="submission" date="2017-12" db="EMBL/GenBank/DDBJ databases">
        <title>Sequencing the genomes of 1000 Actinobacteria strains.</title>
        <authorList>
            <person name="Klenk H.-P."/>
        </authorList>
    </citation>
    <scope>NUCLEOTIDE SEQUENCE [LARGE SCALE GENOMIC DNA]</scope>
    <source>
        <strain evidence="2 3">DSM 44489</strain>
    </source>
</reference>
<evidence type="ECO:0000259" key="1">
    <source>
        <dbReference type="Pfam" id="PF11716"/>
    </source>
</evidence>
<gene>
    <name evidence="2" type="ORF">ATK86_6482</name>
</gene>
<dbReference type="InterPro" id="IPR024344">
    <property type="entry name" value="MDMPI_metal-binding"/>
</dbReference>
<dbReference type="AlphaFoldDB" id="A0A2N3VK60"/>
<evidence type="ECO:0000313" key="2">
    <source>
        <dbReference type="EMBL" id="PKV81999.1"/>
    </source>
</evidence>
<dbReference type="NCBIfam" id="TIGR03083">
    <property type="entry name" value="maleylpyruvate isomerase family mycothiol-dependent enzyme"/>
    <property type="match status" value="1"/>
</dbReference>
<comment type="caution">
    <text evidence="2">The sequence shown here is derived from an EMBL/GenBank/DDBJ whole genome shotgun (WGS) entry which is preliminary data.</text>
</comment>
<dbReference type="InterPro" id="IPR034660">
    <property type="entry name" value="DinB/YfiT-like"/>
</dbReference>
<name>A0A2N3VK60_9NOCA</name>
<organism evidence="2 3">
    <name type="scientific">Nocardia fluminea</name>
    <dbReference type="NCBI Taxonomy" id="134984"/>
    <lineage>
        <taxon>Bacteria</taxon>
        <taxon>Bacillati</taxon>
        <taxon>Actinomycetota</taxon>
        <taxon>Actinomycetes</taxon>
        <taxon>Mycobacteriales</taxon>
        <taxon>Nocardiaceae</taxon>
        <taxon>Nocardia</taxon>
    </lineage>
</organism>
<evidence type="ECO:0000313" key="3">
    <source>
        <dbReference type="Proteomes" id="UP000233766"/>
    </source>
</evidence>
<dbReference type="Proteomes" id="UP000233766">
    <property type="component" value="Unassembled WGS sequence"/>
</dbReference>
<dbReference type="OrthoDB" id="154293at2"/>
<keyword evidence="3" id="KW-1185">Reference proteome</keyword>
<dbReference type="EMBL" id="PJMW01000002">
    <property type="protein sequence ID" value="PKV81999.1"/>
    <property type="molecule type" value="Genomic_DNA"/>
</dbReference>
<dbReference type="Gene3D" id="1.20.120.450">
    <property type="entry name" value="dinb family like domain"/>
    <property type="match status" value="1"/>
</dbReference>
<dbReference type="RefSeq" id="WP_101467629.1">
    <property type="nucleotide sequence ID" value="NZ_PJMW01000002.1"/>
</dbReference>
<accession>A0A2N3VK60</accession>
<sequence>MTDSGVAAVRRERAELLRLCQDLSSDEWQRPSRAEGWRIQDVVAHLGSGCHAMFSPAMVSMLRSTDIERTNDAFVDRRREWSPSRVLGEYERWSSRVTVLAGLIAARRVGRVRVPAGELGRFPLRQVLTGALVFDLHTHLRHDIAPALGRTVPGTDPERMALVLAWMFAVLTNQLRVTPPAGLTGPIDIELAGPGAGTWSVHPDGTVLGRPAAAPVAVVSATTLEFPEWATRRARWEDRQVSVVGDRDTAARFLDALNIV</sequence>
<dbReference type="InterPro" id="IPR017517">
    <property type="entry name" value="Maleyloyr_isom"/>
</dbReference>